<reference evidence="2 3" key="1">
    <citation type="submission" date="2019-08" db="EMBL/GenBank/DDBJ databases">
        <title>Complete genome sequence of Candidatus Uab amorphum.</title>
        <authorList>
            <person name="Shiratori T."/>
            <person name="Suzuki S."/>
            <person name="Kakizawa Y."/>
            <person name="Ishida K."/>
        </authorList>
    </citation>
    <scope>NUCLEOTIDE SEQUENCE [LARGE SCALE GENOMIC DNA]</scope>
    <source>
        <strain evidence="2 3">SRT547</strain>
    </source>
</reference>
<dbReference type="AlphaFoldDB" id="A0A5S9IN48"/>
<sequence length="242" mass="28366">MRYFIFILLTCNFFVLSAQEDIAETIQTILSKEGKGLTEAEEAIFTSWKENVDFKPWIDAMDKKFMIKEKLIKVQNKHFYTFEDKEIADNLEVKIDKKAKTYLIFDTIAESINNLEWNADFTYKVPEFSLKKKQAYAFMELMLLDDKSSVLKDAKKAIKKAKLIPELEAPFLAVIKDFQKEIAKRVKAIVAKNDKIFEALEDGEEPEKLWHLKFTLDKEVYYALSEDVFSEDALKKLREQKD</sequence>
<dbReference type="EMBL" id="AP019860">
    <property type="protein sequence ID" value="BBM84919.1"/>
    <property type="molecule type" value="Genomic_DNA"/>
</dbReference>
<feature type="chain" id="PRO_5024998964" evidence="1">
    <location>
        <begin position="19"/>
        <end position="242"/>
    </location>
</feature>
<dbReference type="KEGG" id="uam:UABAM_03280"/>
<feature type="signal peptide" evidence="1">
    <location>
        <begin position="1"/>
        <end position="18"/>
    </location>
</feature>
<evidence type="ECO:0000256" key="1">
    <source>
        <dbReference type="SAM" id="SignalP"/>
    </source>
</evidence>
<accession>A0A5S9IN48</accession>
<protein>
    <submittedName>
        <fullName evidence="2">Uncharacterized protein</fullName>
    </submittedName>
</protein>
<gene>
    <name evidence="2" type="ORF">UABAM_03280</name>
</gene>
<dbReference type="Proteomes" id="UP000326354">
    <property type="component" value="Chromosome"/>
</dbReference>
<keyword evidence="3" id="KW-1185">Reference proteome</keyword>
<organism evidence="2 3">
    <name type="scientific">Uabimicrobium amorphum</name>
    <dbReference type="NCBI Taxonomy" id="2596890"/>
    <lineage>
        <taxon>Bacteria</taxon>
        <taxon>Pseudomonadati</taxon>
        <taxon>Planctomycetota</taxon>
        <taxon>Candidatus Uabimicrobiia</taxon>
        <taxon>Candidatus Uabimicrobiales</taxon>
        <taxon>Candidatus Uabimicrobiaceae</taxon>
        <taxon>Candidatus Uabimicrobium</taxon>
    </lineage>
</organism>
<name>A0A5S9IN48_UABAM</name>
<evidence type="ECO:0000313" key="2">
    <source>
        <dbReference type="EMBL" id="BBM84919.1"/>
    </source>
</evidence>
<keyword evidence="1" id="KW-0732">Signal</keyword>
<dbReference type="RefSeq" id="WP_151969046.1">
    <property type="nucleotide sequence ID" value="NZ_AP019860.1"/>
</dbReference>
<evidence type="ECO:0000313" key="3">
    <source>
        <dbReference type="Proteomes" id="UP000326354"/>
    </source>
</evidence>
<proteinExistence type="predicted"/>